<evidence type="ECO:0000256" key="2">
    <source>
        <dbReference type="ARBA" id="ARBA00022679"/>
    </source>
</evidence>
<keyword evidence="2 3" id="KW-0808">Transferase</keyword>
<keyword evidence="1" id="KW-0328">Glycosyltransferase</keyword>
<dbReference type="GO" id="GO:0009244">
    <property type="term" value="P:lipopolysaccharide core region biosynthetic process"/>
    <property type="evidence" value="ECO:0007669"/>
    <property type="project" value="TreeGrafter"/>
</dbReference>
<evidence type="ECO:0000313" key="3">
    <source>
        <dbReference type="EMBL" id="MSS81613.1"/>
    </source>
</evidence>
<dbReference type="Pfam" id="PF01075">
    <property type="entry name" value="Glyco_transf_9"/>
    <property type="match status" value="1"/>
</dbReference>
<name>A0A6N7VZE5_ACIFE</name>
<evidence type="ECO:0000313" key="4">
    <source>
        <dbReference type="Proteomes" id="UP000441455"/>
    </source>
</evidence>
<sequence>MTYKNIFVDGIMHMGDMIMTASVFPVLRKHCPGARITYLCSANLAFVAELLEGVDEVIPYRYASGGGYGDVWRMGRQLSQRHFDLGISLDPRERVTLMKWFARIPERISMEQALGWKLGWEKWFYTRDLELPAGWSYQEHSMAASFQQMMRGFFGDPSQEFVPPRLKPMAAEQERWAQKLLQKAPAAGKKIALCIQTTSRTKDWPAEKFSQVCDWLAETYGATLYLTGIPAHRERGNAILQEMKHREAVVDLIGKTSFLELTALLAHMDLLLTLDTGTAHIGAAAGCPVVTLFTFNSPVIYRAPGKHCVGVSGHLPCSGKHICIGPSRCTKSDCVDAVTVPMAEAAIETLFQETA</sequence>
<gene>
    <name evidence="3" type="ORF">FX155_03180</name>
</gene>
<protein>
    <submittedName>
        <fullName evidence="3">Glycosyltransferase family 9 protein</fullName>
    </submittedName>
</protein>
<dbReference type="SUPFAM" id="SSF53756">
    <property type="entry name" value="UDP-Glycosyltransferase/glycogen phosphorylase"/>
    <property type="match status" value="1"/>
</dbReference>
<dbReference type="GO" id="GO:0005829">
    <property type="term" value="C:cytosol"/>
    <property type="evidence" value="ECO:0007669"/>
    <property type="project" value="TreeGrafter"/>
</dbReference>
<evidence type="ECO:0000256" key="1">
    <source>
        <dbReference type="ARBA" id="ARBA00022676"/>
    </source>
</evidence>
<dbReference type="OrthoDB" id="1663557at2"/>
<dbReference type="InterPro" id="IPR051199">
    <property type="entry name" value="LPS_LOS_Heptosyltrfase"/>
</dbReference>
<dbReference type="AlphaFoldDB" id="A0A6N7VZE5"/>
<dbReference type="PANTHER" id="PTHR30160:SF7">
    <property type="entry name" value="ADP-HEPTOSE--LPS HEPTOSYLTRANSFERASE 2"/>
    <property type="match status" value="1"/>
</dbReference>
<organism evidence="3 4">
    <name type="scientific">Acidaminococcus fermentans</name>
    <dbReference type="NCBI Taxonomy" id="905"/>
    <lineage>
        <taxon>Bacteria</taxon>
        <taxon>Bacillati</taxon>
        <taxon>Bacillota</taxon>
        <taxon>Negativicutes</taxon>
        <taxon>Acidaminococcales</taxon>
        <taxon>Acidaminococcaceae</taxon>
        <taxon>Acidaminococcus</taxon>
    </lineage>
</organism>
<reference evidence="3 4" key="1">
    <citation type="submission" date="2019-08" db="EMBL/GenBank/DDBJ databases">
        <title>In-depth cultivation of the pig gut microbiome towards novel bacterial diversity and tailored functional studies.</title>
        <authorList>
            <person name="Wylensek D."/>
            <person name="Hitch T.C.A."/>
            <person name="Clavel T."/>
        </authorList>
    </citation>
    <scope>NUCLEOTIDE SEQUENCE [LARGE SCALE GENOMIC DNA]</scope>
    <source>
        <strain evidence="3 4">WCA-389-WT-5B</strain>
    </source>
</reference>
<dbReference type="GO" id="GO:0008713">
    <property type="term" value="F:ADP-heptose-lipopolysaccharide heptosyltransferase activity"/>
    <property type="evidence" value="ECO:0007669"/>
    <property type="project" value="TreeGrafter"/>
</dbReference>
<dbReference type="CDD" id="cd03789">
    <property type="entry name" value="GT9_LPS_heptosyltransferase"/>
    <property type="match status" value="1"/>
</dbReference>
<dbReference type="PANTHER" id="PTHR30160">
    <property type="entry name" value="TETRAACYLDISACCHARIDE 4'-KINASE-RELATED"/>
    <property type="match status" value="1"/>
</dbReference>
<accession>A0A6N7VZE5</accession>
<dbReference type="Gene3D" id="3.40.50.2000">
    <property type="entry name" value="Glycogen Phosphorylase B"/>
    <property type="match status" value="2"/>
</dbReference>
<dbReference type="InterPro" id="IPR002201">
    <property type="entry name" value="Glyco_trans_9"/>
</dbReference>
<dbReference type="EMBL" id="VULN01000003">
    <property type="protein sequence ID" value="MSS81613.1"/>
    <property type="molecule type" value="Genomic_DNA"/>
</dbReference>
<dbReference type="Proteomes" id="UP000441455">
    <property type="component" value="Unassembled WGS sequence"/>
</dbReference>
<proteinExistence type="predicted"/>
<comment type="caution">
    <text evidence="3">The sequence shown here is derived from an EMBL/GenBank/DDBJ whole genome shotgun (WGS) entry which is preliminary data.</text>
</comment>